<gene>
    <name evidence="2" type="ORF">J2Z44_002472</name>
</gene>
<organism evidence="2 3">
    <name type="scientific">Clostridium punense</name>
    <dbReference type="NCBI Taxonomy" id="1054297"/>
    <lineage>
        <taxon>Bacteria</taxon>
        <taxon>Bacillati</taxon>
        <taxon>Bacillota</taxon>
        <taxon>Clostridia</taxon>
        <taxon>Eubacteriales</taxon>
        <taxon>Clostridiaceae</taxon>
        <taxon>Clostridium</taxon>
    </lineage>
</organism>
<dbReference type="PROSITE" id="PS51186">
    <property type="entry name" value="GNAT"/>
    <property type="match status" value="1"/>
</dbReference>
<dbReference type="Gene3D" id="3.40.630.30">
    <property type="match status" value="1"/>
</dbReference>
<dbReference type="Pfam" id="PF13302">
    <property type="entry name" value="Acetyltransf_3"/>
    <property type="match status" value="1"/>
</dbReference>
<dbReference type="Proteomes" id="UP001519308">
    <property type="component" value="Unassembled WGS sequence"/>
</dbReference>
<sequence length="177" mass="20799">MNGYFMTTERIGFSLWREEDLLKAIELWGNPKVTKFITAKGKITEEEIKQRLKKEIETYENSEIQYWPIYLLETKEFVGCCGLRPYDISSNTLEMGIHLKEKYWGFGLAEEACNEVIKYAFNTIKVRSLFAGHNPNNKASERLLKKLGFKYTHEEFYPPTGLNHPSYLMSKNDFKFI</sequence>
<dbReference type="RefSeq" id="WP_021285268.1">
    <property type="nucleotide sequence ID" value="NZ_JAGGLL010000018.1"/>
</dbReference>
<protein>
    <submittedName>
        <fullName evidence="2">RimJ/RimL family protein N-acetyltransferase</fullName>
    </submittedName>
</protein>
<dbReference type="InterPro" id="IPR000182">
    <property type="entry name" value="GNAT_dom"/>
</dbReference>
<dbReference type="SUPFAM" id="SSF55729">
    <property type="entry name" value="Acyl-CoA N-acyltransferases (Nat)"/>
    <property type="match status" value="1"/>
</dbReference>
<reference evidence="2 3" key="1">
    <citation type="submission" date="2021-03" db="EMBL/GenBank/DDBJ databases">
        <title>Genomic Encyclopedia of Type Strains, Phase IV (KMG-IV): sequencing the most valuable type-strain genomes for metagenomic binning, comparative biology and taxonomic classification.</title>
        <authorList>
            <person name="Goeker M."/>
        </authorList>
    </citation>
    <scope>NUCLEOTIDE SEQUENCE [LARGE SCALE GENOMIC DNA]</scope>
    <source>
        <strain evidence="2 3">DSM 28650</strain>
    </source>
</reference>
<proteinExistence type="predicted"/>
<dbReference type="InterPro" id="IPR016181">
    <property type="entry name" value="Acyl_CoA_acyltransferase"/>
</dbReference>
<dbReference type="InterPro" id="IPR051531">
    <property type="entry name" value="N-acetyltransferase"/>
</dbReference>
<comment type="caution">
    <text evidence="2">The sequence shown here is derived from an EMBL/GenBank/DDBJ whole genome shotgun (WGS) entry which is preliminary data.</text>
</comment>
<dbReference type="EMBL" id="JAGGLL010000018">
    <property type="protein sequence ID" value="MBP2022649.1"/>
    <property type="molecule type" value="Genomic_DNA"/>
</dbReference>
<dbReference type="CDD" id="cd04301">
    <property type="entry name" value="NAT_SF"/>
    <property type="match status" value="1"/>
</dbReference>
<evidence type="ECO:0000313" key="2">
    <source>
        <dbReference type="EMBL" id="MBP2022649.1"/>
    </source>
</evidence>
<dbReference type="PANTHER" id="PTHR43792">
    <property type="entry name" value="GNAT FAMILY, PUTATIVE (AFU_ORTHOLOGUE AFUA_3G00765)-RELATED-RELATED"/>
    <property type="match status" value="1"/>
</dbReference>
<dbReference type="PANTHER" id="PTHR43792:SF1">
    <property type="entry name" value="N-ACETYLTRANSFERASE DOMAIN-CONTAINING PROTEIN"/>
    <property type="match status" value="1"/>
</dbReference>
<keyword evidence="3" id="KW-1185">Reference proteome</keyword>
<accession>A0ABS4K4D7</accession>
<feature type="domain" description="N-acetyltransferase" evidence="1">
    <location>
        <begin position="11"/>
        <end position="174"/>
    </location>
</feature>
<name>A0ABS4K4D7_9CLOT</name>
<evidence type="ECO:0000313" key="3">
    <source>
        <dbReference type="Proteomes" id="UP001519308"/>
    </source>
</evidence>
<evidence type="ECO:0000259" key="1">
    <source>
        <dbReference type="PROSITE" id="PS51186"/>
    </source>
</evidence>